<dbReference type="Proteomes" id="UP000821853">
    <property type="component" value="Unassembled WGS sequence"/>
</dbReference>
<name>A0A9J6HCB8_HAELO</name>
<organism evidence="2 3">
    <name type="scientific">Haemaphysalis longicornis</name>
    <name type="common">Bush tick</name>
    <dbReference type="NCBI Taxonomy" id="44386"/>
    <lineage>
        <taxon>Eukaryota</taxon>
        <taxon>Metazoa</taxon>
        <taxon>Ecdysozoa</taxon>
        <taxon>Arthropoda</taxon>
        <taxon>Chelicerata</taxon>
        <taxon>Arachnida</taxon>
        <taxon>Acari</taxon>
        <taxon>Parasitiformes</taxon>
        <taxon>Ixodida</taxon>
        <taxon>Ixodoidea</taxon>
        <taxon>Ixodidae</taxon>
        <taxon>Haemaphysalinae</taxon>
        <taxon>Haemaphysalis</taxon>
    </lineage>
</organism>
<dbReference type="OMA" id="IPMRPRK"/>
<dbReference type="AlphaFoldDB" id="A0A9J6HCB8"/>
<evidence type="ECO:0000259" key="1">
    <source>
        <dbReference type="Pfam" id="PF20700"/>
    </source>
</evidence>
<accession>A0A9J6HCB8</accession>
<evidence type="ECO:0000313" key="3">
    <source>
        <dbReference type="Proteomes" id="UP000821853"/>
    </source>
</evidence>
<keyword evidence="3" id="KW-1185">Reference proteome</keyword>
<dbReference type="VEuPathDB" id="VectorBase:HLOH_064323"/>
<reference evidence="2 3" key="1">
    <citation type="journal article" date="2020" name="Cell">
        <title>Large-Scale Comparative Analyses of Tick Genomes Elucidate Their Genetic Diversity and Vector Capacities.</title>
        <authorList>
            <consortium name="Tick Genome and Microbiome Consortium (TIGMIC)"/>
            <person name="Jia N."/>
            <person name="Wang J."/>
            <person name="Shi W."/>
            <person name="Du L."/>
            <person name="Sun Y."/>
            <person name="Zhan W."/>
            <person name="Jiang J.F."/>
            <person name="Wang Q."/>
            <person name="Zhang B."/>
            <person name="Ji P."/>
            <person name="Bell-Sakyi L."/>
            <person name="Cui X.M."/>
            <person name="Yuan T.T."/>
            <person name="Jiang B.G."/>
            <person name="Yang W.F."/>
            <person name="Lam T.T."/>
            <person name="Chang Q.C."/>
            <person name="Ding S.J."/>
            <person name="Wang X.J."/>
            <person name="Zhu J.G."/>
            <person name="Ruan X.D."/>
            <person name="Zhao L."/>
            <person name="Wei J.T."/>
            <person name="Ye R.Z."/>
            <person name="Que T.C."/>
            <person name="Du C.H."/>
            <person name="Zhou Y.H."/>
            <person name="Cheng J.X."/>
            <person name="Dai P.F."/>
            <person name="Guo W.B."/>
            <person name="Han X.H."/>
            <person name="Huang E.J."/>
            <person name="Li L.F."/>
            <person name="Wei W."/>
            <person name="Gao Y.C."/>
            <person name="Liu J.Z."/>
            <person name="Shao H.Z."/>
            <person name="Wang X."/>
            <person name="Wang C.C."/>
            <person name="Yang T.C."/>
            <person name="Huo Q.B."/>
            <person name="Li W."/>
            <person name="Chen H.Y."/>
            <person name="Chen S.E."/>
            <person name="Zhou L.G."/>
            <person name="Ni X.B."/>
            <person name="Tian J.H."/>
            <person name="Sheng Y."/>
            <person name="Liu T."/>
            <person name="Pan Y.S."/>
            <person name="Xia L.Y."/>
            <person name="Li J."/>
            <person name="Zhao F."/>
            <person name="Cao W.C."/>
        </authorList>
    </citation>
    <scope>NUCLEOTIDE SEQUENCE [LARGE SCALE GENOMIC DNA]</scope>
    <source>
        <strain evidence="2">HaeL-2018</strain>
    </source>
</reference>
<dbReference type="Pfam" id="PF20700">
    <property type="entry name" value="Mutator"/>
    <property type="match status" value="1"/>
</dbReference>
<gene>
    <name evidence="2" type="ORF">HPB48_026759</name>
</gene>
<dbReference type="InterPro" id="IPR049012">
    <property type="entry name" value="Mutator_transp_dom"/>
</dbReference>
<sequence length="162" mass="18230">MFDGTWMTRGRLSHIGVGCIIEVYTGLVIDHVVLSNFCLGCTIRPKASDEGYEDWLADHECQRNIDCGAGRMEVEAALIMFKRSLSKNGLQYTTVMSDGDSRTMHGLKEKGVYGFIPMRPRKFAFRLHLFSPKDSFEGQQHDAFAENALRSVPPLYPLKLPA</sequence>
<proteinExistence type="predicted"/>
<comment type="caution">
    <text evidence="2">The sequence shown here is derived from an EMBL/GenBank/DDBJ whole genome shotgun (WGS) entry which is preliminary data.</text>
</comment>
<dbReference type="OrthoDB" id="10069847at2759"/>
<protein>
    <recommendedName>
        <fullName evidence="1">Mutator-like transposase domain-containing protein</fullName>
    </recommendedName>
</protein>
<dbReference type="EMBL" id="JABSTR010003024">
    <property type="protein sequence ID" value="KAH9384746.1"/>
    <property type="molecule type" value="Genomic_DNA"/>
</dbReference>
<evidence type="ECO:0000313" key="2">
    <source>
        <dbReference type="EMBL" id="KAH9384746.1"/>
    </source>
</evidence>
<feature type="domain" description="Mutator-like transposase" evidence="1">
    <location>
        <begin position="2"/>
        <end position="113"/>
    </location>
</feature>